<dbReference type="OrthoDB" id="1735266at2759"/>
<dbReference type="PANTHER" id="PTHR33054">
    <property type="entry name" value="CCHC-TYPE DOMAIN-CONTAINING PROTEIN"/>
    <property type="match status" value="1"/>
</dbReference>
<protein>
    <recommendedName>
        <fullName evidence="1">DUF7746 domain-containing protein</fullName>
    </recommendedName>
</protein>
<keyword evidence="3" id="KW-1185">Reference proteome</keyword>
<dbReference type="InterPro" id="IPR056648">
    <property type="entry name" value="DUF7746"/>
</dbReference>
<reference evidence="2 3" key="1">
    <citation type="submission" date="2020-09" db="EMBL/GenBank/DDBJ databases">
        <title>De no assembly of potato wild relative species, Solanum commersonii.</title>
        <authorList>
            <person name="Cho K."/>
        </authorList>
    </citation>
    <scope>NUCLEOTIDE SEQUENCE [LARGE SCALE GENOMIC DNA]</scope>
    <source>
        <strain evidence="2">LZ3.2</strain>
        <tissue evidence="2">Leaf</tissue>
    </source>
</reference>
<dbReference type="Pfam" id="PF24925">
    <property type="entry name" value="DUF7746"/>
    <property type="match status" value="1"/>
</dbReference>
<sequence length="504" mass="59034">MAVNDQDALRDDTLSNRVERILTLFPANTKKVYNFSKIIIKRIITPEECGMIPLKEKDYIHPKQKVAVKYNYWDYVCSHIFDQPIPNWFCKWWTSYGPSAKILPEPYKKLYSEWEDISPKIISLQHDNILFEGISIMYFFIKFYIPWIMKLSIEVKNTSEGFPCLQRTFYTKFWRKLIQKDPEGKIHGQEILDLINDKINKYLDAAKSETQVTDNTSPFKQITRKLHMKKGLISKSEAIAMYMEEVKKDIIKNLGIDIKDDVSMVSSDHTNDGEHIVSFHDKVDNVICMMNSKSKGKKKVAHSSIQPPPKIGDFKLKDFSNLEVFLERKFKGGSLKPIKVDNFSEGETNYKNEFSDDINKISEKYARKPVQRMYYYPRPTPQDVLMEEHEHILTNSYNGKEIYEWNIDGYTDRQIYTTVHRMLMYSTICKTNKNSDKTIADMITTGFTGQLKVMELQECNNTHWKSKFIDGLPSLFAERVRKTLRGENHSINYDDYTYGKLITA</sequence>
<evidence type="ECO:0000313" key="2">
    <source>
        <dbReference type="EMBL" id="KAG5619544.1"/>
    </source>
</evidence>
<feature type="domain" description="DUF7746" evidence="1">
    <location>
        <begin position="397"/>
        <end position="462"/>
    </location>
</feature>
<evidence type="ECO:0000259" key="1">
    <source>
        <dbReference type="Pfam" id="PF24925"/>
    </source>
</evidence>
<dbReference type="PANTHER" id="PTHR33054:SF13">
    <property type="entry name" value="CCHC-TYPE DOMAIN-CONTAINING PROTEIN"/>
    <property type="match status" value="1"/>
</dbReference>
<dbReference type="EMBL" id="JACXVP010000002">
    <property type="protein sequence ID" value="KAG5619544.1"/>
    <property type="molecule type" value="Genomic_DNA"/>
</dbReference>
<dbReference type="Proteomes" id="UP000824120">
    <property type="component" value="Chromosome 2"/>
</dbReference>
<proteinExistence type="predicted"/>
<accession>A0A9J6A589</accession>
<organism evidence="2 3">
    <name type="scientific">Solanum commersonii</name>
    <name type="common">Commerson's wild potato</name>
    <name type="synonym">Commerson's nightshade</name>
    <dbReference type="NCBI Taxonomy" id="4109"/>
    <lineage>
        <taxon>Eukaryota</taxon>
        <taxon>Viridiplantae</taxon>
        <taxon>Streptophyta</taxon>
        <taxon>Embryophyta</taxon>
        <taxon>Tracheophyta</taxon>
        <taxon>Spermatophyta</taxon>
        <taxon>Magnoliopsida</taxon>
        <taxon>eudicotyledons</taxon>
        <taxon>Gunneridae</taxon>
        <taxon>Pentapetalae</taxon>
        <taxon>asterids</taxon>
        <taxon>lamiids</taxon>
        <taxon>Solanales</taxon>
        <taxon>Solanaceae</taxon>
        <taxon>Solanoideae</taxon>
        <taxon>Solaneae</taxon>
        <taxon>Solanum</taxon>
    </lineage>
</organism>
<name>A0A9J6A589_SOLCO</name>
<comment type="caution">
    <text evidence="2">The sequence shown here is derived from an EMBL/GenBank/DDBJ whole genome shotgun (WGS) entry which is preliminary data.</text>
</comment>
<evidence type="ECO:0000313" key="3">
    <source>
        <dbReference type="Proteomes" id="UP000824120"/>
    </source>
</evidence>
<gene>
    <name evidence="2" type="ORF">H5410_004762</name>
</gene>
<dbReference type="AlphaFoldDB" id="A0A9J6A589"/>